<accession>A0ABV5WG41</accession>
<dbReference type="RefSeq" id="WP_379949906.1">
    <property type="nucleotide sequence ID" value="NZ_JBHMAF010000075.1"/>
</dbReference>
<gene>
    <name evidence="1" type="ORF">ACFFMS_14265</name>
</gene>
<dbReference type="EMBL" id="JBHMAF010000075">
    <property type="protein sequence ID" value="MFB9759586.1"/>
    <property type="molecule type" value="Genomic_DNA"/>
</dbReference>
<name>A0ABV5WG41_9BACI</name>
<evidence type="ECO:0000313" key="1">
    <source>
        <dbReference type="EMBL" id="MFB9759586.1"/>
    </source>
</evidence>
<keyword evidence="2" id="KW-1185">Reference proteome</keyword>
<dbReference type="Proteomes" id="UP001589609">
    <property type="component" value="Unassembled WGS sequence"/>
</dbReference>
<protein>
    <submittedName>
        <fullName evidence="1">Uncharacterized protein</fullName>
    </submittedName>
</protein>
<evidence type="ECO:0000313" key="2">
    <source>
        <dbReference type="Proteomes" id="UP001589609"/>
    </source>
</evidence>
<proteinExistence type="predicted"/>
<reference evidence="1 2" key="1">
    <citation type="submission" date="2024-09" db="EMBL/GenBank/DDBJ databases">
        <authorList>
            <person name="Sun Q."/>
            <person name="Mori K."/>
        </authorList>
    </citation>
    <scope>NUCLEOTIDE SEQUENCE [LARGE SCALE GENOMIC DNA]</scope>
    <source>
        <strain evidence="1 2">JCM 11201</strain>
    </source>
</reference>
<comment type="caution">
    <text evidence="1">The sequence shown here is derived from an EMBL/GenBank/DDBJ whole genome shotgun (WGS) entry which is preliminary data.</text>
</comment>
<organism evidence="1 2">
    <name type="scientific">Ectobacillus funiculus</name>
    <dbReference type="NCBI Taxonomy" id="137993"/>
    <lineage>
        <taxon>Bacteria</taxon>
        <taxon>Bacillati</taxon>
        <taxon>Bacillota</taxon>
        <taxon>Bacilli</taxon>
        <taxon>Bacillales</taxon>
        <taxon>Bacillaceae</taxon>
        <taxon>Ectobacillus</taxon>
    </lineage>
</organism>
<sequence>MEKRKNKEEYIGKENKKTAPAGKRIGNKLLCNFANDRYEVTV</sequence>